<dbReference type="OrthoDB" id="5424205at2759"/>
<feature type="compositionally biased region" description="Low complexity" evidence="1">
    <location>
        <begin position="150"/>
        <end position="159"/>
    </location>
</feature>
<evidence type="ECO:0000256" key="2">
    <source>
        <dbReference type="SAM" id="SignalP"/>
    </source>
</evidence>
<keyword evidence="4" id="KW-1185">Reference proteome</keyword>
<accession>A0A8H6HNI1</accession>
<proteinExistence type="predicted"/>
<name>A0A8H6HNI1_9AGAR</name>
<feature type="signal peptide" evidence="2">
    <location>
        <begin position="1"/>
        <end position="18"/>
    </location>
</feature>
<dbReference type="EMBL" id="JACGCI010000067">
    <property type="protein sequence ID" value="KAF6749018.1"/>
    <property type="molecule type" value="Genomic_DNA"/>
</dbReference>
<keyword evidence="2" id="KW-0732">Signal</keyword>
<dbReference type="InterPro" id="IPR045926">
    <property type="entry name" value="DUF6345"/>
</dbReference>
<feature type="chain" id="PRO_5034411069" evidence="2">
    <location>
        <begin position="19"/>
        <end position="632"/>
    </location>
</feature>
<reference evidence="3 4" key="1">
    <citation type="submission" date="2020-07" db="EMBL/GenBank/DDBJ databases">
        <title>Comparative genomics of pyrophilous fungi reveals a link between fire events and developmental genes.</title>
        <authorList>
            <consortium name="DOE Joint Genome Institute"/>
            <person name="Steindorff A.S."/>
            <person name="Carver A."/>
            <person name="Calhoun S."/>
            <person name="Stillman K."/>
            <person name="Liu H."/>
            <person name="Lipzen A."/>
            <person name="Pangilinan J."/>
            <person name="Labutti K."/>
            <person name="Bruns T.D."/>
            <person name="Grigoriev I.V."/>
        </authorList>
    </citation>
    <scope>NUCLEOTIDE SEQUENCE [LARGE SCALE GENOMIC DNA]</scope>
    <source>
        <strain evidence="3 4">CBS 144469</strain>
    </source>
</reference>
<dbReference type="AlphaFoldDB" id="A0A8H6HNI1"/>
<comment type="caution">
    <text evidence="3">The sequence shown here is derived from an EMBL/GenBank/DDBJ whole genome shotgun (WGS) entry which is preliminary data.</text>
</comment>
<feature type="compositionally biased region" description="Gly residues" evidence="1">
    <location>
        <begin position="161"/>
        <end position="187"/>
    </location>
</feature>
<protein>
    <submittedName>
        <fullName evidence="3">Uncharacterized protein</fullName>
    </submittedName>
</protein>
<evidence type="ECO:0000256" key="1">
    <source>
        <dbReference type="SAM" id="MobiDB-lite"/>
    </source>
</evidence>
<evidence type="ECO:0000313" key="4">
    <source>
        <dbReference type="Proteomes" id="UP000521943"/>
    </source>
</evidence>
<gene>
    <name evidence="3" type="ORF">DFP72DRAFT_553372</name>
</gene>
<dbReference type="Pfam" id="PF19872">
    <property type="entry name" value="DUF6345"/>
    <property type="match status" value="1"/>
</dbReference>
<evidence type="ECO:0000313" key="3">
    <source>
        <dbReference type="EMBL" id="KAF6749018.1"/>
    </source>
</evidence>
<organism evidence="3 4">
    <name type="scientific">Ephemerocybe angulata</name>
    <dbReference type="NCBI Taxonomy" id="980116"/>
    <lineage>
        <taxon>Eukaryota</taxon>
        <taxon>Fungi</taxon>
        <taxon>Dikarya</taxon>
        <taxon>Basidiomycota</taxon>
        <taxon>Agaricomycotina</taxon>
        <taxon>Agaricomycetes</taxon>
        <taxon>Agaricomycetidae</taxon>
        <taxon>Agaricales</taxon>
        <taxon>Agaricineae</taxon>
        <taxon>Psathyrellaceae</taxon>
        <taxon>Ephemerocybe</taxon>
    </lineage>
</organism>
<sequence>MFTSRLLNVLALASLAVAWVEFDPELVPQLDEPLPVYGLGDPAFLPDHWVETIAGNAGHGGGKLSRRDNYGDAKVYIYDGETIIGYVDKGTGETQIFPDYTKLQPARKPLDIVKALEEFGGGNDAIPPDDTLVEVLKGSTLVGNTVNNNSEGSGSVKEGSGSEGSGSKEGSGTEGSGAKEGSGGHEGSGSEVTRGGDTESTYLATGYVQRLVECTGKKIPVCGPGSRATFGVNGQNRIVSLNWRWKPAKKTGQYIKPWDREYFIKHVKQALEAKAVESNGIKIYHVDACYYDSGDKFLQPVYRVFGETYAQEKNKTTDTFRLLKYYPIGEGSPESTEEGHSSDVEAIEYPADANQQPGGTDASHVARSLNYFDARSTLRQRGIKTNITVGRYVTRNDTVYQGEFLANANGFWNNLANTSPSPVNFINSQYYWAEPRLYGTEANTFVNSVNLVLTESHGAYHLFSTYADSGSFEAVPVPSGLLAGGYGPNNGGALAYWIVNACEFIPARIDFPTLSDADSRARAFDTWWPVFAGGLHAVLGWRTSPFFADNVAVNTAKQIALGLPIASAWLYNAHNDPAFAGKPMYVGHGNGVLQPNGRATTVYPCGHGSDTILQLQGLGNPSCLEMRYWNND</sequence>
<dbReference type="Proteomes" id="UP000521943">
    <property type="component" value="Unassembled WGS sequence"/>
</dbReference>
<feature type="region of interest" description="Disordered" evidence="1">
    <location>
        <begin position="143"/>
        <end position="198"/>
    </location>
</feature>